<dbReference type="STRING" id="2342.SOPEG_1847"/>
<dbReference type="Proteomes" id="UP000019025">
    <property type="component" value="Chromosome"/>
</dbReference>
<dbReference type="KEGG" id="pes:SOPEG_1847"/>
<accession>W0HNS2</accession>
<dbReference type="eggNOG" id="ENOG5032VNN">
    <property type="taxonomic scope" value="Bacteria"/>
</dbReference>
<dbReference type="PATRIC" id="fig|2342.5.peg.1956"/>
<name>W0HNS2_9GAMM</name>
<gene>
    <name evidence="1" type="ORF">SOPEG_1847</name>
</gene>
<reference evidence="1 2" key="1">
    <citation type="journal article" date="2014" name="Genome Biol. Evol.">
        <title>Genome degeneration and adaptation in a nascent stage of symbiosis.</title>
        <authorList>
            <person name="Oakeson K.F."/>
            <person name="Gil R."/>
            <person name="Clayton A.L."/>
            <person name="Dunn D.M."/>
            <person name="von Niederhausern A.C."/>
            <person name="Hamil C."/>
            <person name="Aoyagi A."/>
            <person name="Duval B."/>
            <person name="Baca A."/>
            <person name="Silva F.J."/>
            <person name="Vallier A."/>
            <person name="Jackson D.G."/>
            <person name="Latorre A."/>
            <person name="Weiss R.B."/>
            <person name="Heddi A."/>
            <person name="Moya A."/>
            <person name="Dale C."/>
        </authorList>
    </citation>
    <scope>NUCLEOTIDE SEQUENCE [LARGE SCALE GENOMIC DNA]</scope>
    <source>
        <strain evidence="2">none</strain>
    </source>
</reference>
<dbReference type="RefSeq" id="WP_025245209.1">
    <property type="nucleotide sequence ID" value="NZ_CP006568.1"/>
</dbReference>
<dbReference type="HOGENOM" id="CLU_136198_0_0_6"/>
<organism evidence="1 2">
    <name type="scientific">Candidatus Sodalis pierantonii str. SOPE</name>
    <dbReference type="NCBI Taxonomy" id="2342"/>
    <lineage>
        <taxon>Bacteria</taxon>
        <taxon>Pseudomonadati</taxon>
        <taxon>Pseudomonadota</taxon>
        <taxon>Gammaproteobacteria</taxon>
        <taxon>Enterobacterales</taxon>
        <taxon>Bruguierivoracaceae</taxon>
        <taxon>Sodalis</taxon>
    </lineage>
</organism>
<keyword evidence="2" id="KW-1185">Reference proteome</keyword>
<evidence type="ECO:0000313" key="2">
    <source>
        <dbReference type="Proteomes" id="UP000019025"/>
    </source>
</evidence>
<dbReference type="EMBL" id="CP006568">
    <property type="protein sequence ID" value="AHF73860.1"/>
    <property type="molecule type" value="Genomic_DNA"/>
</dbReference>
<evidence type="ECO:0000313" key="1">
    <source>
        <dbReference type="EMBL" id="AHF73860.1"/>
    </source>
</evidence>
<dbReference type="AlphaFoldDB" id="W0HNS2"/>
<sequence length="123" mass="14110">MLLAIEQALSRLLGVKVYQLLGTQHDGDFVTVQQISDRPVDGGLVSTGLVIGRYQLSFVSRRFERVLAMDNQVWAAWRTVVHGDIGGCPVQYIERSHLYDSLEDSKWYRRVRDYLIYHPEIAS</sequence>
<proteinExistence type="predicted"/>
<protein>
    <submittedName>
        <fullName evidence="1">Uncharacterized protein</fullName>
    </submittedName>
</protein>